<reference evidence="4" key="3">
    <citation type="submission" date="2011-06" db="EMBL/GenBank/DDBJ databases">
        <title>Complete genome sequence of Pseudomonas stutzeri strain CGMCC 1.1803.</title>
        <authorList>
            <person name="Yan Y."/>
            <person name="Chen M."/>
            <person name="Lu W."/>
            <person name="Zhang W."/>
            <person name="Ping S."/>
            <person name="Lin M."/>
        </authorList>
    </citation>
    <scope>NUCLEOTIDE SEQUENCE [LARGE SCALE GENOMIC DNA]</scope>
    <source>
        <strain evidence="4">ATCC 17588 / DSM 5190 / CCUG 11256 / JCM 5965 / LMG 11199 / NCIMB 11358 / Stanier 221</strain>
    </source>
</reference>
<keyword evidence="1" id="KW-0812">Transmembrane</keyword>
<dbReference type="Pfam" id="PF11127">
    <property type="entry name" value="YgaP-like_TM"/>
    <property type="match status" value="1"/>
</dbReference>
<evidence type="ECO:0000313" key="4">
    <source>
        <dbReference type="Proteomes" id="UP000008932"/>
    </source>
</evidence>
<evidence type="ECO:0000259" key="2">
    <source>
        <dbReference type="Pfam" id="PF11127"/>
    </source>
</evidence>
<keyword evidence="1" id="KW-1133">Transmembrane helix</keyword>
<dbReference type="InterPro" id="IPR021309">
    <property type="entry name" value="YgaP-like_TM"/>
</dbReference>
<reference evidence="3 4" key="1">
    <citation type="journal article" date="2011" name="J. Bacteriol.">
        <title>Complete Genome Sequence of the Type Strain Pseudomonas stutzeri CGMCC 1.1803.</title>
        <authorList>
            <person name="Chen M."/>
            <person name="Yan Y."/>
            <person name="Zhang W."/>
            <person name="Lu W."/>
            <person name="Wang J."/>
            <person name="Ping S."/>
            <person name="Lin M."/>
        </authorList>
    </citation>
    <scope>NUCLEOTIDE SEQUENCE [LARGE SCALE GENOMIC DNA]</scope>
    <source>
        <strain evidence="4">ATCC 17588 / DSM 5190 / CCUG 11256 / JCM 5965 / LMG 11199 / NCIMB 11358 / Stanier 221</strain>
    </source>
</reference>
<dbReference type="PATRIC" id="fig|316.105.peg.1636"/>
<reference key="2">
    <citation type="submission" date="2011-06" db="EMBL/GenBank/DDBJ databases">
        <title>Complete Genome Sequence of Pseudomonas stutzeri Strain CGMCC 1.1803.</title>
        <authorList>
            <person name="Yan Y."/>
            <person name="Chen M."/>
            <person name="Lu W."/>
            <person name="Zhang W."/>
            <person name="Ping S."/>
            <person name="Lin M."/>
        </authorList>
    </citation>
    <scope>NUCLEOTIDE SEQUENCE</scope>
    <source>
        <strain>ATCC 17588</strain>
    </source>
</reference>
<organism evidence="3 4">
    <name type="scientific">Stutzerimonas stutzeri (strain ATCC 17588 / DSM 5190 / CCUG 11256 / JCM 5965 / LMG 11199 / NBRC 14165 / NCIMB 11358 / Stanier 221)</name>
    <name type="common">Pseudomonas stutzeri</name>
    <dbReference type="NCBI Taxonomy" id="96563"/>
    <lineage>
        <taxon>Bacteria</taxon>
        <taxon>Pseudomonadati</taxon>
        <taxon>Pseudomonadota</taxon>
        <taxon>Gammaproteobacteria</taxon>
        <taxon>Pseudomonadales</taxon>
        <taxon>Pseudomonadaceae</taxon>
        <taxon>Stutzerimonas</taxon>
    </lineage>
</organism>
<evidence type="ECO:0000313" key="3">
    <source>
        <dbReference type="EMBL" id="AEJ05734.1"/>
    </source>
</evidence>
<name>A0A4P1S9P1_STUS2</name>
<keyword evidence="1" id="KW-0472">Membrane</keyword>
<evidence type="ECO:0000256" key="1">
    <source>
        <dbReference type="SAM" id="Phobius"/>
    </source>
</evidence>
<proteinExistence type="predicted"/>
<dbReference type="Proteomes" id="UP000008932">
    <property type="component" value="Chromosome"/>
</dbReference>
<protein>
    <recommendedName>
        <fullName evidence="2">Inner membrane protein YgaP-like transmembrane domain-containing protein</fullName>
    </recommendedName>
</protein>
<dbReference type="AlphaFoldDB" id="A0A4P1S9P1"/>
<gene>
    <name evidence="3" type="ordered locus">PSTAB_2453</name>
</gene>
<feature type="transmembrane region" description="Helical" evidence="1">
    <location>
        <begin position="12"/>
        <end position="35"/>
    </location>
</feature>
<feature type="domain" description="Inner membrane protein YgaP-like transmembrane" evidence="2">
    <location>
        <begin position="1"/>
        <end position="61"/>
    </location>
</feature>
<dbReference type="RefSeq" id="WP_013983146.1">
    <property type="nucleotide sequence ID" value="NZ_AP024722.1"/>
</dbReference>
<accession>A0A4P1S9P1</accession>
<dbReference type="EMBL" id="CP002881">
    <property type="protein sequence ID" value="AEJ05734.1"/>
    <property type="molecule type" value="Genomic_DNA"/>
</dbReference>
<sequence length="66" mass="6920">MKANVGTIDRTLRIIVGLALIALSLAGVIGVWGWIGVLPLATGIFRFCPAYTLLGIKTCKSCSAKS</sequence>
<dbReference type="KEGG" id="psz:PSTAB_2453"/>